<dbReference type="AlphaFoldDB" id="A0A3M2L0K0"/>
<name>A0A3M2L0K0_9NOCA</name>
<evidence type="ECO:0000256" key="1">
    <source>
        <dbReference type="SAM" id="Phobius"/>
    </source>
</evidence>
<dbReference type="RefSeq" id="WP_122190886.1">
    <property type="nucleotide sequence ID" value="NZ_RFFH01000015.1"/>
</dbReference>
<gene>
    <name evidence="2" type="ORF">EBN03_26725</name>
</gene>
<feature type="transmembrane region" description="Helical" evidence="1">
    <location>
        <begin position="37"/>
        <end position="53"/>
    </location>
</feature>
<protein>
    <submittedName>
        <fullName evidence="2">Uncharacterized protein</fullName>
    </submittedName>
</protein>
<comment type="caution">
    <text evidence="2">The sequence shown here is derived from an EMBL/GenBank/DDBJ whole genome shotgun (WGS) entry which is preliminary data.</text>
</comment>
<dbReference type="EMBL" id="RFFH01000015">
    <property type="protein sequence ID" value="RMI29325.1"/>
    <property type="molecule type" value="Genomic_DNA"/>
</dbReference>
<feature type="transmembrane region" description="Helical" evidence="1">
    <location>
        <begin position="93"/>
        <end position="113"/>
    </location>
</feature>
<reference evidence="2 3" key="1">
    <citation type="submission" date="2018-10" db="EMBL/GenBank/DDBJ databases">
        <title>Isolation from cow dung.</title>
        <authorList>
            <person name="Ling L."/>
        </authorList>
    </citation>
    <scope>NUCLEOTIDE SEQUENCE [LARGE SCALE GENOMIC DNA]</scope>
    <source>
        <strain evidence="2 3">NEAU-LL90</strain>
    </source>
</reference>
<dbReference type="Proteomes" id="UP000279275">
    <property type="component" value="Unassembled WGS sequence"/>
</dbReference>
<dbReference type="OrthoDB" id="3689195at2"/>
<accession>A0A3M2L0K0</accession>
<evidence type="ECO:0000313" key="2">
    <source>
        <dbReference type="EMBL" id="RMI29325.1"/>
    </source>
</evidence>
<sequence>MTAATRVRGAAAGTACGALAVAAHGSAGTLPGSSDTTLLLLVSALVGAGVAVAGGSRIRLFGLLGAGQALCHALLAADIAPGHGGMAMPGQPGWAMVGAHAVATAMCTLLIAAAERFHRALTRVAWALLRLFDPRPHNPDQLIQGPQAIAWAGRRGLSVSISRRGPPVFAAAH</sequence>
<organism evidence="2 3">
    <name type="scientific">Nocardia stercoris</name>
    <dbReference type="NCBI Taxonomy" id="2483361"/>
    <lineage>
        <taxon>Bacteria</taxon>
        <taxon>Bacillati</taxon>
        <taxon>Actinomycetota</taxon>
        <taxon>Actinomycetes</taxon>
        <taxon>Mycobacteriales</taxon>
        <taxon>Nocardiaceae</taxon>
        <taxon>Nocardia</taxon>
    </lineage>
</organism>
<keyword evidence="1" id="KW-0472">Membrane</keyword>
<evidence type="ECO:0000313" key="3">
    <source>
        <dbReference type="Proteomes" id="UP000279275"/>
    </source>
</evidence>
<keyword evidence="1" id="KW-1133">Transmembrane helix</keyword>
<keyword evidence="3" id="KW-1185">Reference proteome</keyword>
<keyword evidence="1" id="KW-0812">Transmembrane</keyword>
<feature type="transmembrane region" description="Helical" evidence="1">
    <location>
        <begin position="60"/>
        <end position="81"/>
    </location>
</feature>
<proteinExistence type="predicted"/>